<feature type="transmembrane region" description="Helical" evidence="2">
    <location>
        <begin position="12"/>
        <end position="45"/>
    </location>
</feature>
<dbReference type="KEGG" id="vgu:HYG85_04300"/>
<dbReference type="RefSeq" id="WP_212692436.1">
    <property type="nucleotide sequence ID" value="NZ_CP058561.1"/>
</dbReference>
<feature type="transmembrane region" description="Helical" evidence="2">
    <location>
        <begin position="288"/>
        <end position="306"/>
    </location>
</feature>
<feature type="transmembrane region" description="Helical" evidence="2">
    <location>
        <begin position="351"/>
        <end position="373"/>
    </location>
</feature>
<accession>A0A8J8M889</accession>
<dbReference type="PANTHER" id="PTHR23526">
    <property type="entry name" value="INTEGRAL MEMBRANE TRANSPORT PROTEIN-RELATED"/>
    <property type="match status" value="1"/>
</dbReference>
<gene>
    <name evidence="3" type="ORF">HYG85_04300</name>
</gene>
<feature type="transmembrane region" description="Helical" evidence="2">
    <location>
        <begin position="312"/>
        <end position="331"/>
    </location>
</feature>
<evidence type="ECO:0000313" key="4">
    <source>
        <dbReference type="Proteomes" id="UP000677305"/>
    </source>
</evidence>
<evidence type="ECO:0000313" key="3">
    <source>
        <dbReference type="EMBL" id="QUH28174.1"/>
    </source>
</evidence>
<dbReference type="InterPro" id="IPR011701">
    <property type="entry name" value="MFS"/>
</dbReference>
<feature type="transmembrane region" description="Helical" evidence="2">
    <location>
        <begin position="81"/>
        <end position="100"/>
    </location>
</feature>
<dbReference type="GO" id="GO:0005886">
    <property type="term" value="C:plasma membrane"/>
    <property type="evidence" value="ECO:0007669"/>
    <property type="project" value="UniProtKB-SubCell"/>
</dbReference>
<name>A0A8J8M889_9FIRM</name>
<keyword evidence="2" id="KW-1133">Transmembrane helix</keyword>
<organism evidence="3 4">
    <name type="scientific">Vallitalea guaymasensis</name>
    <dbReference type="NCBI Taxonomy" id="1185412"/>
    <lineage>
        <taxon>Bacteria</taxon>
        <taxon>Bacillati</taxon>
        <taxon>Bacillota</taxon>
        <taxon>Clostridia</taxon>
        <taxon>Lachnospirales</taxon>
        <taxon>Vallitaleaceae</taxon>
        <taxon>Vallitalea</taxon>
    </lineage>
</organism>
<feature type="transmembrane region" description="Helical" evidence="2">
    <location>
        <begin position="51"/>
        <end position="69"/>
    </location>
</feature>
<dbReference type="Pfam" id="PF07690">
    <property type="entry name" value="MFS_1"/>
    <property type="match status" value="1"/>
</dbReference>
<feature type="transmembrane region" description="Helical" evidence="2">
    <location>
        <begin position="225"/>
        <end position="243"/>
    </location>
</feature>
<keyword evidence="2" id="KW-0812">Transmembrane</keyword>
<feature type="transmembrane region" description="Helical" evidence="2">
    <location>
        <begin position="106"/>
        <end position="128"/>
    </location>
</feature>
<keyword evidence="2" id="KW-0472">Membrane</keyword>
<proteinExistence type="predicted"/>
<comment type="subcellular location">
    <subcellularLocation>
        <location evidence="1">Cell membrane</location>
        <topology evidence="1">Multi-pass membrane protein</topology>
    </subcellularLocation>
</comment>
<dbReference type="GO" id="GO:0022857">
    <property type="term" value="F:transmembrane transporter activity"/>
    <property type="evidence" value="ECO:0007669"/>
    <property type="project" value="InterPro"/>
</dbReference>
<dbReference type="InterPro" id="IPR036259">
    <property type="entry name" value="MFS_trans_sf"/>
</dbReference>
<dbReference type="Gene3D" id="1.20.1250.20">
    <property type="entry name" value="MFS general substrate transporter like domains"/>
    <property type="match status" value="2"/>
</dbReference>
<sequence>MKKFRLDIKQKNVFLMCIALRNIFEAIAMPGNLVLTSFMIFLGLADYEMGYILGFIALTNVFQLFSPMIYEKFRSPKKMVLVTRTLRFVIFYLIMLLPFLESSRFIILLFIIFTSVSFTSLMGGTFLAWNDRIIPMDRKGRYYSTRNLIGNGVGIVIPLCVGRILDSYVHTTRLFMIIFIVSIIFAVGEILIIAKLEDYPLVTKGKLSLKQTLTLPLKDAKYRQFIIFSLLWMFAWNFGRPFFNIYAIKYVKLSYGFIAFVSSFTAIIKLLLAKVWGAGVDRYGFKKILKYTGLCFMATHFLWFFISVDCHIIYFLFFLLNGIFMIGFNIAKFNVNLKLTDHEHRLSYMAVNAAITAVFSFLSTNISTIVIRVIDPSWKIFSLDIFQLLFGIAGILYLIALIYIIKKDL</sequence>
<evidence type="ECO:0000256" key="2">
    <source>
        <dbReference type="SAM" id="Phobius"/>
    </source>
</evidence>
<dbReference type="InterPro" id="IPR052528">
    <property type="entry name" value="Sugar_transport-like"/>
</dbReference>
<feature type="transmembrane region" description="Helical" evidence="2">
    <location>
        <begin position="174"/>
        <end position="194"/>
    </location>
</feature>
<dbReference type="AlphaFoldDB" id="A0A8J8M889"/>
<protein>
    <submittedName>
        <fullName evidence="3">MFS transporter</fullName>
    </submittedName>
</protein>
<reference evidence="3 4" key="1">
    <citation type="submission" date="2020-07" db="EMBL/GenBank/DDBJ databases">
        <title>Vallitalea guaymasensis genome.</title>
        <authorList>
            <person name="Postec A."/>
        </authorList>
    </citation>
    <scope>NUCLEOTIDE SEQUENCE [LARGE SCALE GENOMIC DNA]</scope>
    <source>
        <strain evidence="3 4">Ra1766G1</strain>
    </source>
</reference>
<feature type="transmembrane region" description="Helical" evidence="2">
    <location>
        <begin position="255"/>
        <end position="276"/>
    </location>
</feature>
<dbReference type="EMBL" id="CP058561">
    <property type="protein sequence ID" value="QUH28174.1"/>
    <property type="molecule type" value="Genomic_DNA"/>
</dbReference>
<feature type="transmembrane region" description="Helical" evidence="2">
    <location>
        <begin position="148"/>
        <end position="168"/>
    </location>
</feature>
<keyword evidence="4" id="KW-1185">Reference proteome</keyword>
<dbReference type="PANTHER" id="PTHR23526:SF2">
    <property type="entry name" value="MAJOR FACILITATOR SUPERFAMILY (MFS) PROFILE DOMAIN-CONTAINING PROTEIN"/>
    <property type="match status" value="1"/>
</dbReference>
<dbReference type="SUPFAM" id="SSF103473">
    <property type="entry name" value="MFS general substrate transporter"/>
    <property type="match status" value="1"/>
</dbReference>
<evidence type="ECO:0000256" key="1">
    <source>
        <dbReference type="ARBA" id="ARBA00004651"/>
    </source>
</evidence>
<dbReference type="Proteomes" id="UP000677305">
    <property type="component" value="Chromosome"/>
</dbReference>
<feature type="transmembrane region" description="Helical" evidence="2">
    <location>
        <begin position="385"/>
        <end position="405"/>
    </location>
</feature>